<gene>
    <name evidence="2" type="ORF">CTZ24_07305</name>
    <name evidence="1" type="ORF">Q3404_06830</name>
</gene>
<evidence type="ECO:0000313" key="3">
    <source>
        <dbReference type="Proteomes" id="UP000424872"/>
    </source>
</evidence>
<dbReference type="AlphaFoldDB" id="A0AAP9H4J2"/>
<dbReference type="EMBL" id="CP024636">
    <property type="protein sequence ID" value="QGR06226.1"/>
    <property type="molecule type" value="Genomic_DNA"/>
</dbReference>
<dbReference type="NCBIfam" id="NF041471">
    <property type="entry name" value="phage_reg_YmfL"/>
    <property type="match status" value="1"/>
</dbReference>
<organism evidence="2 3">
    <name type="scientific">Pantoea phytobeneficialis</name>
    <dbReference type="NCBI Taxonomy" id="2052056"/>
    <lineage>
        <taxon>Bacteria</taxon>
        <taxon>Pseudomonadati</taxon>
        <taxon>Pseudomonadota</taxon>
        <taxon>Gammaproteobacteria</taxon>
        <taxon>Enterobacterales</taxon>
        <taxon>Erwiniaceae</taxon>
        <taxon>Pantoea</taxon>
    </lineage>
</organism>
<dbReference type="Proteomes" id="UP000424872">
    <property type="component" value="Chromosome"/>
</dbReference>
<protein>
    <submittedName>
        <fullName evidence="2">DNA-binding protein</fullName>
    </submittedName>
    <submittedName>
        <fullName evidence="1">YmfL family putative regulatory protein</fullName>
    </submittedName>
</protein>
<reference evidence="2" key="2">
    <citation type="journal article" date="2020" name="Environ. Microbiol.">
        <title>The extreme plant-growth-promoting properties of Pantoea phytobeneficialis MSR2 revealed by functional and genomic analysis.</title>
        <authorList>
            <person name="Nascimento F.X."/>
            <person name="Hernandez A.G."/>
            <person name="Glick B.R."/>
            <person name="Rossi M.J."/>
        </authorList>
    </citation>
    <scope>NUCLEOTIDE SEQUENCE</scope>
    <source>
        <strain evidence="2">MSR2</strain>
    </source>
</reference>
<dbReference type="InterPro" id="IPR009679">
    <property type="entry name" value="Phage_186_CII-like"/>
</dbReference>
<reference evidence="1" key="3">
    <citation type="submission" date="2023-07" db="EMBL/GenBank/DDBJ databases">
        <title>The extreme plant-growth-promoting properties of Pantoea phytobeneficialis PF55 revealed by functional and genomic analysis.</title>
        <authorList>
            <person name="Nascimento F.X."/>
            <person name="Marcio R.J."/>
        </authorList>
    </citation>
    <scope>NUCLEOTIDE SEQUENCE</scope>
    <source>
        <strain evidence="1">PF55</strain>
    </source>
</reference>
<evidence type="ECO:0000313" key="4">
    <source>
        <dbReference type="Proteomes" id="UP001171299"/>
    </source>
</evidence>
<dbReference type="EMBL" id="JAUOOM010000005">
    <property type="protein sequence ID" value="MDO6406286.1"/>
    <property type="molecule type" value="Genomic_DNA"/>
</dbReference>
<evidence type="ECO:0000313" key="2">
    <source>
        <dbReference type="EMBL" id="QGR06226.1"/>
    </source>
</evidence>
<dbReference type="Proteomes" id="UP001171299">
    <property type="component" value="Unassembled WGS sequence"/>
</dbReference>
<dbReference type="Pfam" id="PF06892">
    <property type="entry name" value="Phage_CP76"/>
    <property type="match status" value="1"/>
</dbReference>
<evidence type="ECO:0000313" key="1">
    <source>
        <dbReference type="EMBL" id="MDO6406286.1"/>
    </source>
</evidence>
<dbReference type="KEGG" id="ppho:CTZ24_07305"/>
<accession>A0AAP9H4J2</accession>
<reference evidence="3" key="1">
    <citation type="submission" date="2017-11" db="EMBL/GenBank/DDBJ databases">
        <title>Genome sequence of Pantoea sp. MSR2.</title>
        <authorList>
            <person name="Nascimento F.X."/>
        </authorList>
    </citation>
    <scope>NUCLEOTIDE SEQUENCE [LARGE SCALE GENOMIC DNA]</scope>
    <source>
        <strain evidence="3">MSR2</strain>
    </source>
</reference>
<keyword evidence="2" id="KW-0238">DNA-binding</keyword>
<sequence>MDHKHWQVEKQPAWLVAAIKKTISSLPGGYAEAAEWLGVTEDALFNRLRSNGDQIFPMGWAMVLQQASGTKHIADAVSRQSNSVNVPLVDIEEVDNADINDRLMETIEWIGKHTAYLREATADGEIDKGEREQIEENSYQVMAKWQQHLTLLYRTFCQPEELNAPGCSPERSVAINSWYGDKTA</sequence>
<dbReference type="RefSeq" id="WP_208725173.1">
    <property type="nucleotide sequence ID" value="NZ_CP024636.1"/>
</dbReference>
<dbReference type="InterPro" id="IPR048188">
    <property type="entry name" value="YmfL-like"/>
</dbReference>
<keyword evidence="4" id="KW-1185">Reference proteome</keyword>
<dbReference type="GO" id="GO:0003677">
    <property type="term" value="F:DNA binding"/>
    <property type="evidence" value="ECO:0007669"/>
    <property type="project" value="UniProtKB-KW"/>
</dbReference>
<proteinExistence type="predicted"/>
<name>A0AAP9H4J2_9GAMM</name>